<dbReference type="InterPro" id="IPR021136">
    <property type="entry name" value="Flagellar_hook_control-like_C"/>
</dbReference>
<evidence type="ECO:0000313" key="3">
    <source>
        <dbReference type="EMBL" id="MQQ99434.1"/>
    </source>
</evidence>
<evidence type="ECO:0000256" key="1">
    <source>
        <dbReference type="SAM" id="MobiDB-lite"/>
    </source>
</evidence>
<sequence>MSTLPPIVSTLAATDLVPAKPATTIGAPNPVIGTGKILNDARLLSRAGAELQFANSFLQQTPRSGGSNAPVTSSHTALSVAASAISAILSTSDGIKSLVITGRHALLSLANGGRLLPISSDATGKPSVAPTTVSDSSIVPGASQTAAAFSTALMRVVTHSGLFYESHLLQYAFGRRPLAQILLEPQARLGSLAQRFPELFSEHPSDETPEWLLARSAVLAQLSKSMSLPVMMRTNAVAGDDSESEIHAQDQNATDLSDGESAQQISRHVADKLSSTYAAANIGIKNVELLQASSVDGHPDIDATDASLSSSAFVFGQKNGAEMSADLMAMVRHQLEILATPLFRWQGEAWPGAAMEWEFERTDDAGQDQQKKTAQDEAITHWRSRIKMTLPLLGPVELRIDIRDNNVQTYLYAQQENTVAVMRTALDHLRQRFNAGEVNLRTLELGTLPVDQ</sequence>
<dbReference type="Gene3D" id="3.30.750.140">
    <property type="match status" value="1"/>
</dbReference>
<dbReference type="EMBL" id="WINI01000001">
    <property type="protein sequence ID" value="MQQ99434.1"/>
    <property type="molecule type" value="Genomic_DNA"/>
</dbReference>
<reference evidence="3 4" key="1">
    <citation type="submission" date="2019-10" db="EMBL/GenBank/DDBJ databases">
        <title>Glaciimonas soli sp. nov., a psychrophilic bacterium isolated from the forest soil of a high elevation mountain in Taiwan.</title>
        <authorList>
            <person name="Wang L.-T."/>
            <person name="Shieh W.Y."/>
        </authorList>
    </citation>
    <scope>NUCLEOTIDE SEQUENCE [LARGE SCALE GENOMIC DNA]</scope>
    <source>
        <strain evidence="3 4">GS1</strain>
    </source>
</reference>
<evidence type="ECO:0000313" key="4">
    <source>
        <dbReference type="Proteomes" id="UP000451565"/>
    </source>
</evidence>
<dbReference type="InterPro" id="IPR038610">
    <property type="entry name" value="FliK-like_C_sf"/>
</dbReference>
<feature type="region of interest" description="Disordered" evidence="1">
    <location>
        <begin position="238"/>
        <end position="262"/>
    </location>
</feature>
<evidence type="ECO:0000259" key="2">
    <source>
        <dbReference type="Pfam" id="PF02120"/>
    </source>
</evidence>
<accession>A0A843YJ86</accession>
<keyword evidence="4" id="KW-1185">Reference proteome</keyword>
<dbReference type="Proteomes" id="UP000451565">
    <property type="component" value="Unassembled WGS sequence"/>
</dbReference>
<dbReference type="OrthoDB" id="5296742at2"/>
<dbReference type="RefSeq" id="WP_153233012.1">
    <property type="nucleotide sequence ID" value="NZ_WINI01000001.1"/>
</dbReference>
<dbReference type="Pfam" id="PF02120">
    <property type="entry name" value="Flg_hook"/>
    <property type="match status" value="1"/>
</dbReference>
<organism evidence="3 4">
    <name type="scientific">Glaciimonas soli</name>
    <dbReference type="NCBI Taxonomy" id="2590999"/>
    <lineage>
        <taxon>Bacteria</taxon>
        <taxon>Pseudomonadati</taxon>
        <taxon>Pseudomonadota</taxon>
        <taxon>Betaproteobacteria</taxon>
        <taxon>Burkholderiales</taxon>
        <taxon>Oxalobacteraceae</taxon>
        <taxon>Glaciimonas</taxon>
    </lineage>
</organism>
<gene>
    <name evidence="3" type="ORF">GEV47_01885</name>
</gene>
<feature type="compositionally biased region" description="Polar residues" evidence="1">
    <location>
        <begin position="249"/>
        <end position="262"/>
    </location>
</feature>
<name>A0A843YJ86_9BURK</name>
<feature type="domain" description="Flagellar hook-length control protein-like C-terminal" evidence="2">
    <location>
        <begin position="372"/>
        <end position="444"/>
    </location>
</feature>
<dbReference type="AlphaFoldDB" id="A0A843YJ86"/>
<comment type="caution">
    <text evidence="3">The sequence shown here is derived from an EMBL/GenBank/DDBJ whole genome shotgun (WGS) entry which is preliminary data.</text>
</comment>
<protein>
    <recommendedName>
        <fullName evidence="2">Flagellar hook-length control protein-like C-terminal domain-containing protein</fullName>
    </recommendedName>
</protein>
<proteinExistence type="predicted"/>